<feature type="domain" description="Transcription elongation factor GreA/GreB C-terminal" evidence="1">
    <location>
        <begin position="84"/>
        <end position="165"/>
    </location>
</feature>
<reference evidence="2 3" key="1">
    <citation type="journal article" date="2016" name="Nat. Commun.">
        <title>Thousands of microbial genomes shed light on interconnected biogeochemical processes in an aquifer system.</title>
        <authorList>
            <person name="Anantharaman K."/>
            <person name="Brown C.T."/>
            <person name="Hug L.A."/>
            <person name="Sharon I."/>
            <person name="Castelle C.J."/>
            <person name="Probst A.J."/>
            <person name="Thomas B.C."/>
            <person name="Singh A."/>
            <person name="Wilkins M.J."/>
            <person name="Karaoz U."/>
            <person name="Brodie E.L."/>
            <person name="Williams K.H."/>
            <person name="Hubbard S.S."/>
            <person name="Banfield J.F."/>
        </authorList>
    </citation>
    <scope>NUCLEOTIDE SEQUENCE [LARGE SCALE GENOMIC DNA]</scope>
</reference>
<dbReference type="AlphaFoldDB" id="A0A1F7YZG9"/>
<evidence type="ECO:0000313" key="3">
    <source>
        <dbReference type="Proteomes" id="UP000177169"/>
    </source>
</evidence>
<name>A0A1F7YZG9_9BACT</name>
<dbReference type="Gene3D" id="3.10.50.30">
    <property type="entry name" value="Transcription elongation factor, GreA/GreB, C-terminal domain"/>
    <property type="match status" value="1"/>
</dbReference>
<accession>A0A1F7YZG9</accession>
<dbReference type="InterPro" id="IPR001437">
    <property type="entry name" value="Tscrpt_elong_fac_GreA/B_C"/>
</dbReference>
<evidence type="ECO:0000313" key="2">
    <source>
        <dbReference type="EMBL" id="OGM32732.1"/>
    </source>
</evidence>
<evidence type="ECO:0000259" key="1">
    <source>
        <dbReference type="Pfam" id="PF01272"/>
    </source>
</evidence>
<protein>
    <recommendedName>
        <fullName evidence="1">Transcription elongation factor GreA/GreB C-terminal domain-containing protein</fullName>
    </recommendedName>
</protein>
<comment type="caution">
    <text evidence="2">The sequence shown here is derived from an EMBL/GenBank/DDBJ whole genome shotgun (WGS) entry which is preliminary data.</text>
</comment>
<sequence length="184" mass="21113">MLPIRRLFKITELEIHRQIENFQKQYIGLGEEARQFDQDGDTMHDPVVYRNQLERQRIEVEIENLSNLLKSIEYIAAEDLLAETTIQLGHKVELQVRYPDGESETMAVVLGTEVDSYILGKRNDLETRIISETSPLGKAIRGRKIGEEFATQAPGGNLHLKILEFKVSFLLEDTSLSQDWKGSR</sequence>
<dbReference type="Proteomes" id="UP000177169">
    <property type="component" value="Unassembled WGS sequence"/>
</dbReference>
<dbReference type="SUPFAM" id="SSF54534">
    <property type="entry name" value="FKBP-like"/>
    <property type="match status" value="1"/>
</dbReference>
<dbReference type="GO" id="GO:0032784">
    <property type="term" value="P:regulation of DNA-templated transcription elongation"/>
    <property type="evidence" value="ECO:0007669"/>
    <property type="project" value="InterPro"/>
</dbReference>
<dbReference type="GO" id="GO:0003677">
    <property type="term" value="F:DNA binding"/>
    <property type="evidence" value="ECO:0007669"/>
    <property type="project" value="InterPro"/>
</dbReference>
<proteinExistence type="predicted"/>
<organism evidence="2 3">
    <name type="scientific">Candidatus Woesebacteria bacterium RIFCSPHIGHO2_02_FULL_39_13</name>
    <dbReference type="NCBI Taxonomy" id="1802505"/>
    <lineage>
        <taxon>Bacteria</taxon>
        <taxon>Candidatus Woeseibacteriota</taxon>
    </lineage>
</organism>
<dbReference type="InterPro" id="IPR036953">
    <property type="entry name" value="GreA/GreB_C_sf"/>
</dbReference>
<dbReference type="EMBL" id="MGGR01000028">
    <property type="protein sequence ID" value="OGM32732.1"/>
    <property type="molecule type" value="Genomic_DNA"/>
</dbReference>
<dbReference type="STRING" id="1802505.A3D01_00990"/>
<gene>
    <name evidence="2" type="ORF">A3D01_00990</name>
</gene>
<dbReference type="Pfam" id="PF01272">
    <property type="entry name" value="GreA_GreB"/>
    <property type="match status" value="1"/>
</dbReference>